<evidence type="ECO:0000313" key="5">
    <source>
        <dbReference type="Proteomes" id="UP000544107"/>
    </source>
</evidence>
<accession>A0A1Q9A3Y3</accession>
<keyword evidence="4" id="KW-1185">Reference proteome</keyword>
<gene>
    <name evidence="3" type="ORF">BJF91_19695</name>
    <name evidence="2" type="ORF">GGQ71_000562</name>
</gene>
<organism evidence="3 4">
    <name type="scientific">Allorhizobium taibaishanense</name>
    <dbReference type="NCBI Taxonomy" id="887144"/>
    <lineage>
        <taxon>Bacteria</taxon>
        <taxon>Pseudomonadati</taxon>
        <taxon>Pseudomonadota</taxon>
        <taxon>Alphaproteobacteria</taxon>
        <taxon>Hyphomicrobiales</taxon>
        <taxon>Rhizobiaceae</taxon>
        <taxon>Rhizobium/Agrobacterium group</taxon>
        <taxon>Allorhizobium</taxon>
    </lineage>
</organism>
<dbReference type="CDD" id="cd03454">
    <property type="entry name" value="YdeM"/>
    <property type="match status" value="1"/>
</dbReference>
<proteinExistence type="predicted"/>
<dbReference type="InterPro" id="IPR029069">
    <property type="entry name" value="HotDog_dom_sf"/>
</dbReference>
<evidence type="ECO:0000313" key="4">
    <source>
        <dbReference type="Proteomes" id="UP000185598"/>
    </source>
</evidence>
<protein>
    <submittedName>
        <fullName evidence="2">Acyl dehydratase</fullName>
    </submittedName>
    <submittedName>
        <fullName evidence="3">Enoyl-CoA hydratase</fullName>
    </submittedName>
</protein>
<dbReference type="RefSeq" id="WP_075615072.1">
    <property type="nucleotide sequence ID" value="NZ_JACIED010000001.1"/>
</dbReference>
<evidence type="ECO:0000313" key="3">
    <source>
        <dbReference type="EMBL" id="OLP49283.1"/>
    </source>
</evidence>
<name>A0A1Q9A3Y3_9HYPH</name>
<dbReference type="InterPro" id="IPR002539">
    <property type="entry name" value="MaoC-like_dom"/>
</dbReference>
<dbReference type="Proteomes" id="UP000185598">
    <property type="component" value="Unassembled WGS sequence"/>
</dbReference>
<dbReference type="OrthoDB" id="9797938at2"/>
<dbReference type="STRING" id="887144.BJF91_19695"/>
<dbReference type="EMBL" id="JACIED010000001">
    <property type="protein sequence ID" value="MBB4006326.1"/>
    <property type="molecule type" value="Genomic_DNA"/>
</dbReference>
<reference evidence="3 4" key="1">
    <citation type="submission" date="2016-09" db="EMBL/GenBank/DDBJ databases">
        <title>Rhizobium oryziradicis sp. nov., isolated from the root of rice.</title>
        <authorList>
            <person name="Zhao J."/>
            <person name="Zhang X."/>
        </authorList>
    </citation>
    <scope>NUCLEOTIDE SEQUENCE [LARGE SCALE GENOMIC DNA]</scope>
    <source>
        <strain evidence="3 4">14971</strain>
    </source>
</reference>
<dbReference type="InterPro" id="IPR052342">
    <property type="entry name" value="MCH/BMMD"/>
</dbReference>
<reference evidence="2 5" key="2">
    <citation type="submission" date="2020-08" db="EMBL/GenBank/DDBJ databases">
        <title>Genomic Encyclopedia of Type Strains, Phase IV (KMG-IV): sequencing the most valuable type-strain genomes for metagenomic binning, comparative biology and taxonomic classification.</title>
        <authorList>
            <person name="Goeker M."/>
        </authorList>
    </citation>
    <scope>NUCLEOTIDE SEQUENCE [LARGE SCALE GENOMIC DNA]</scope>
    <source>
        <strain evidence="2 5">DSM 100021</strain>
    </source>
</reference>
<dbReference type="AlphaFoldDB" id="A0A1Q9A3Y3"/>
<sequence length="175" mass="19137">MTILFRDAEGAWEDNVQTEKLYFEDFPVGTLLPLGPVTVDAQEIVEFAREFDPQPMHLDEEAGKASILGGLAASGWHTCGLLMRMMIDSYILRSHSEGAPGIEYVQWKAPVLAGDVLSGFSTVEEARALRSRPGIGVITSRHELTNQKGEIVIVARNAAMIRQRPTNNDAAGDQA</sequence>
<feature type="domain" description="MaoC-like" evidence="1">
    <location>
        <begin position="36"/>
        <end position="130"/>
    </location>
</feature>
<dbReference type="Gene3D" id="3.10.129.10">
    <property type="entry name" value="Hotdog Thioesterase"/>
    <property type="match status" value="1"/>
</dbReference>
<evidence type="ECO:0000313" key="2">
    <source>
        <dbReference type="EMBL" id="MBB4006326.1"/>
    </source>
</evidence>
<evidence type="ECO:0000259" key="1">
    <source>
        <dbReference type="Pfam" id="PF01575"/>
    </source>
</evidence>
<comment type="caution">
    <text evidence="3">The sequence shown here is derived from an EMBL/GenBank/DDBJ whole genome shotgun (WGS) entry which is preliminary data.</text>
</comment>
<dbReference type="PANTHER" id="PTHR43664:SF1">
    <property type="entry name" value="BETA-METHYLMALYL-COA DEHYDRATASE"/>
    <property type="match status" value="1"/>
</dbReference>
<dbReference type="EMBL" id="MKIN01000022">
    <property type="protein sequence ID" value="OLP49283.1"/>
    <property type="molecule type" value="Genomic_DNA"/>
</dbReference>
<dbReference type="Proteomes" id="UP000544107">
    <property type="component" value="Unassembled WGS sequence"/>
</dbReference>
<dbReference type="SUPFAM" id="SSF54637">
    <property type="entry name" value="Thioesterase/thiol ester dehydrase-isomerase"/>
    <property type="match status" value="1"/>
</dbReference>
<dbReference type="Pfam" id="PF01575">
    <property type="entry name" value="MaoC_dehydratas"/>
    <property type="match status" value="1"/>
</dbReference>
<dbReference type="PANTHER" id="PTHR43664">
    <property type="entry name" value="MONOAMINE OXIDASE-RELATED"/>
    <property type="match status" value="1"/>
</dbReference>